<name>A0ACD0P450_9BASI</name>
<reference evidence="1 2" key="1">
    <citation type="journal article" date="2018" name="Mol. Biol. Evol.">
        <title>Broad Genomic Sampling Reveals a Smut Pathogenic Ancestry of the Fungal Clade Ustilaginomycotina.</title>
        <authorList>
            <person name="Kijpornyongpan T."/>
            <person name="Mondo S.J."/>
            <person name="Barry K."/>
            <person name="Sandor L."/>
            <person name="Lee J."/>
            <person name="Lipzen A."/>
            <person name="Pangilinan J."/>
            <person name="LaButti K."/>
            <person name="Hainaut M."/>
            <person name="Henrissat B."/>
            <person name="Grigoriev I.V."/>
            <person name="Spatafora J.W."/>
            <person name="Aime M.C."/>
        </authorList>
    </citation>
    <scope>NUCLEOTIDE SEQUENCE [LARGE SCALE GENOMIC DNA]</scope>
    <source>
        <strain evidence="1 2">SA 807</strain>
    </source>
</reference>
<keyword evidence="2" id="KW-1185">Reference proteome</keyword>
<sequence length="585" mass="64117">MASIEEPPSLKDISLESHRIIHRFLLHKGYIGTAKSLREQAQESLGLNPSSFDSSPGSLQLDLETLIEAYNSNLCAQRQKEKLKALASSLSGATVTDPLSLRLEGPATLDFRLTNTYRTLHASNILSLGFFDLPTRFFDTASQPPRFRISLKKCLVSTAADKRIVFSDPADGRVEEMLESSNGSGMAHHAAILCTAQDPKESRCLVSSGMDGKIIVWDLLKRRPVQSLTHHSKFVVRLAFSPSGEYLASAGYDRKIYVYRRSKRYATIGDTRSEGEGEEEDEDEDIEEPEDISPEFELVHEINTAANPEAIIFVRAPCSPPEREVASLEAGRNVTEDGKVLLQPPKEDRTWLVYTIRNDCFLHYVALPLDADRVTSSGSVEETSEMMASTSLSKVSTKDWASLKFNTNPDPEDVHVSYSLLALSLHPSKLYLSAQTGEHETVSSTSTSGSSSSGVASRILLMPLLSDVRAKTLWTGSSTSSYSTPRHSWLPSGKAVWVNSEDGFLRLVDVEGKQRSCVLTHGLARDSETDPQSRGGQEALNAAATWSRGGNTIVKDLVAFEEGKVASCGFDRTVRILTLDPGVAT</sequence>
<protein>
    <submittedName>
        <fullName evidence="1">WD40 repeat-like protein</fullName>
    </submittedName>
</protein>
<evidence type="ECO:0000313" key="2">
    <source>
        <dbReference type="Proteomes" id="UP000245626"/>
    </source>
</evidence>
<dbReference type="EMBL" id="KZ819761">
    <property type="protein sequence ID" value="PWN52719.1"/>
    <property type="molecule type" value="Genomic_DNA"/>
</dbReference>
<evidence type="ECO:0000313" key="1">
    <source>
        <dbReference type="EMBL" id="PWN52719.1"/>
    </source>
</evidence>
<accession>A0ACD0P450</accession>
<organism evidence="1 2">
    <name type="scientific">Violaceomyces palustris</name>
    <dbReference type="NCBI Taxonomy" id="1673888"/>
    <lineage>
        <taxon>Eukaryota</taxon>
        <taxon>Fungi</taxon>
        <taxon>Dikarya</taxon>
        <taxon>Basidiomycota</taxon>
        <taxon>Ustilaginomycotina</taxon>
        <taxon>Ustilaginomycetes</taxon>
        <taxon>Violaceomycetales</taxon>
        <taxon>Violaceomycetaceae</taxon>
        <taxon>Violaceomyces</taxon>
    </lineage>
</organism>
<proteinExistence type="predicted"/>
<dbReference type="Proteomes" id="UP000245626">
    <property type="component" value="Unassembled WGS sequence"/>
</dbReference>
<gene>
    <name evidence="1" type="ORF">IE53DRAFT_384818</name>
</gene>